<dbReference type="AlphaFoldDB" id="A0A0F9EHQ3"/>
<sequence length="103" mass="11437">MKLAIVLDSGEMFTFLDDLEQYDLTKQMPADAVIMDIIAELKRIAEHETDLGCCECVAPGGVTDANCECDHHMLEDARTDARTQGLRDESNEGRISSNPDTKF</sequence>
<organism evidence="2">
    <name type="scientific">marine sediment metagenome</name>
    <dbReference type="NCBI Taxonomy" id="412755"/>
    <lineage>
        <taxon>unclassified sequences</taxon>
        <taxon>metagenomes</taxon>
        <taxon>ecological metagenomes</taxon>
    </lineage>
</organism>
<gene>
    <name evidence="2" type="ORF">LCGC14_2074210</name>
</gene>
<proteinExistence type="predicted"/>
<feature type="compositionally biased region" description="Polar residues" evidence="1">
    <location>
        <begin position="93"/>
        <end position="103"/>
    </location>
</feature>
<comment type="caution">
    <text evidence="2">The sequence shown here is derived from an EMBL/GenBank/DDBJ whole genome shotgun (WGS) entry which is preliminary data.</text>
</comment>
<evidence type="ECO:0000256" key="1">
    <source>
        <dbReference type="SAM" id="MobiDB-lite"/>
    </source>
</evidence>
<feature type="compositionally biased region" description="Basic and acidic residues" evidence="1">
    <location>
        <begin position="78"/>
        <end position="92"/>
    </location>
</feature>
<protein>
    <submittedName>
        <fullName evidence="2">Uncharacterized protein</fullName>
    </submittedName>
</protein>
<accession>A0A0F9EHQ3</accession>
<name>A0A0F9EHQ3_9ZZZZ</name>
<reference evidence="2" key="1">
    <citation type="journal article" date="2015" name="Nature">
        <title>Complex archaea that bridge the gap between prokaryotes and eukaryotes.</title>
        <authorList>
            <person name="Spang A."/>
            <person name="Saw J.H."/>
            <person name="Jorgensen S.L."/>
            <person name="Zaremba-Niedzwiedzka K."/>
            <person name="Martijn J."/>
            <person name="Lind A.E."/>
            <person name="van Eijk R."/>
            <person name="Schleper C."/>
            <person name="Guy L."/>
            <person name="Ettema T.J."/>
        </authorList>
    </citation>
    <scope>NUCLEOTIDE SEQUENCE</scope>
</reference>
<feature type="region of interest" description="Disordered" evidence="1">
    <location>
        <begin position="78"/>
        <end position="103"/>
    </location>
</feature>
<evidence type="ECO:0000313" key="2">
    <source>
        <dbReference type="EMBL" id="KKL73509.1"/>
    </source>
</evidence>
<feature type="non-terminal residue" evidence="2">
    <location>
        <position position="103"/>
    </location>
</feature>
<dbReference type="EMBL" id="LAZR01024938">
    <property type="protein sequence ID" value="KKL73509.1"/>
    <property type="molecule type" value="Genomic_DNA"/>
</dbReference>